<keyword evidence="4" id="KW-1185">Reference proteome</keyword>
<accession>A0A484LRK2</accession>
<evidence type="ECO:0000259" key="2">
    <source>
        <dbReference type="Pfam" id="PF14111"/>
    </source>
</evidence>
<dbReference type="PANTHER" id="PTHR33233">
    <property type="entry name" value="ENDONUCLEASE/EXONUCLEASE/PHOSPHATASE"/>
    <property type="match status" value="1"/>
</dbReference>
<proteinExistence type="predicted"/>
<evidence type="ECO:0000313" key="4">
    <source>
        <dbReference type="Proteomes" id="UP000595140"/>
    </source>
</evidence>
<gene>
    <name evidence="3" type="ORF">CCAM_LOCUS20897</name>
</gene>
<dbReference type="AlphaFoldDB" id="A0A484LRK2"/>
<dbReference type="Proteomes" id="UP000595140">
    <property type="component" value="Unassembled WGS sequence"/>
</dbReference>
<evidence type="ECO:0000313" key="3">
    <source>
        <dbReference type="EMBL" id="VFQ79121.1"/>
    </source>
</evidence>
<dbReference type="InterPro" id="IPR036691">
    <property type="entry name" value="Endo/exonu/phosph_ase_sf"/>
</dbReference>
<dbReference type="EMBL" id="OOIL02001901">
    <property type="protein sequence ID" value="VFQ79121.1"/>
    <property type="molecule type" value="Genomic_DNA"/>
</dbReference>
<organism evidence="3 4">
    <name type="scientific">Cuscuta campestris</name>
    <dbReference type="NCBI Taxonomy" id="132261"/>
    <lineage>
        <taxon>Eukaryota</taxon>
        <taxon>Viridiplantae</taxon>
        <taxon>Streptophyta</taxon>
        <taxon>Embryophyta</taxon>
        <taxon>Tracheophyta</taxon>
        <taxon>Spermatophyta</taxon>
        <taxon>Magnoliopsida</taxon>
        <taxon>eudicotyledons</taxon>
        <taxon>Gunneridae</taxon>
        <taxon>Pentapetalae</taxon>
        <taxon>asterids</taxon>
        <taxon>lamiids</taxon>
        <taxon>Solanales</taxon>
        <taxon>Convolvulaceae</taxon>
        <taxon>Cuscuteae</taxon>
        <taxon>Cuscuta</taxon>
        <taxon>Cuscuta subgen. Grammica</taxon>
        <taxon>Cuscuta sect. Cleistogrammica</taxon>
    </lineage>
</organism>
<dbReference type="PANTHER" id="PTHR33233:SF14">
    <property type="entry name" value="ENDONUCLEASE_EXONUCLEASE_PHOSPHATASE"/>
    <property type="match status" value="1"/>
</dbReference>
<feature type="domain" description="DUF4283" evidence="2">
    <location>
        <begin position="113"/>
        <end position="192"/>
    </location>
</feature>
<name>A0A484LRK2_9ASTE</name>
<dbReference type="Pfam" id="PF14111">
    <property type="entry name" value="DUF4283"/>
    <property type="match status" value="1"/>
</dbReference>
<dbReference type="InterPro" id="IPR025558">
    <property type="entry name" value="DUF4283"/>
</dbReference>
<sequence length="473" mass="54589">MGKRGLPSKTIGKASDNPSSDEIQQSPSTSKASNSKEREVENQIDSEKNEDLKDQLASVITKPDPNKKKTFAEVVGIQEDLNLNLSFIAAEELDGKQIIRLSMDDVIEPGKYWNSALVCCILGANPPLDIIKGFLSKIWKTYDIEDISFLKESQFIVRFAKEEDRDEILKCTYYFMDNKPVYVQKWYPGCKVDVMSRKDIPVWVQFSEPEMKYWSLTGLRKLGSAIGKPVKRDKARASRRKWSYARILIEVQVNQTFPDQIHFLNEEGRIISQSVKKKNPPTDAPKKPKYIWRPKDTKNEEKVAEAIKPTPVQVHTDPQNSKESVSNEEEGFIQVSKKKAARRFSLDSSDINLEGIHADLRIWVVWDHNKVCIRVIEETDQFIHCKGRFVGDDHEFFVSFVYAQNEANRRKELWDTLLRISTNEAWCVLGDFNTVLNLDERIGGNITNWEETRVFRECLNCNTPIRITRNYTN</sequence>
<feature type="region of interest" description="Disordered" evidence="1">
    <location>
        <begin position="1"/>
        <end position="52"/>
    </location>
</feature>
<feature type="compositionally biased region" description="Basic and acidic residues" evidence="1">
    <location>
        <begin position="34"/>
        <end position="52"/>
    </location>
</feature>
<dbReference type="Gene3D" id="3.60.10.10">
    <property type="entry name" value="Endonuclease/exonuclease/phosphatase"/>
    <property type="match status" value="1"/>
</dbReference>
<dbReference type="SUPFAM" id="SSF56219">
    <property type="entry name" value="DNase I-like"/>
    <property type="match status" value="1"/>
</dbReference>
<dbReference type="OrthoDB" id="851886at2759"/>
<reference evidence="3 4" key="1">
    <citation type="submission" date="2018-04" db="EMBL/GenBank/DDBJ databases">
        <authorList>
            <person name="Vogel A."/>
        </authorList>
    </citation>
    <scope>NUCLEOTIDE SEQUENCE [LARGE SCALE GENOMIC DNA]</scope>
</reference>
<protein>
    <recommendedName>
        <fullName evidence="2">DUF4283 domain-containing protein</fullName>
    </recommendedName>
</protein>
<feature type="compositionally biased region" description="Polar residues" evidence="1">
    <location>
        <begin position="16"/>
        <end position="33"/>
    </location>
</feature>
<evidence type="ECO:0000256" key="1">
    <source>
        <dbReference type="SAM" id="MobiDB-lite"/>
    </source>
</evidence>